<evidence type="ECO:0000256" key="2">
    <source>
        <dbReference type="ARBA" id="ARBA00022741"/>
    </source>
</evidence>
<feature type="compositionally biased region" description="Polar residues" evidence="5">
    <location>
        <begin position="220"/>
        <end position="236"/>
    </location>
</feature>
<name>A0ABR5MJ86_9BACI</name>
<dbReference type="SMART" id="SM00382">
    <property type="entry name" value="AAA"/>
    <property type="match status" value="2"/>
</dbReference>
<dbReference type="RefSeq" id="WP_060668562.1">
    <property type="nucleotide sequence ID" value="NZ_JARTGE010000016.1"/>
</dbReference>
<dbReference type="InterPro" id="IPR003593">
    <property type="entry name" value="AAA+_ATPase"/>
</dbReference>
<dbReference type="Proteomes" id="UP000037854">
    <property type="component" value="Unassembled WGS sequence"/>
</dbReference>
<comment type="similarity">
    <text evidence="4">Belongs to the ABC transporter superfamily. ABCF family. ARE2 subfamily.</text>
</comment>
<protein>
    <recommendedName>
        <fullName evidence="4">Ribosome protection protein VmlR</fullName>
    </recommendedName>
</protein>
<feature type="domain" description="ABC transporter" evidence="6">
    <location>
        <begin position="298"/>
        <end position="509"/>
    </location>
</feature>
<dbReference type="Gene3D" id="3.40.50.300">
    <property type="entry name" value="P-loop containing nucleotide triphosphate hydrolases"/>
    <property type="match status" value="3"/>
</dbReference>
<dbReference type="PANTHER" id="PTHR19211:SF100">
    <property type="entry name" value="RIBOSOME PROTECTION PROTEIN VMLR"/>
    <property type="match status" value="1"/>
</dbReference>
<keyword evidence="4" id="KW-0963">Cytoplasm</keyword>
<dbReference type="InterPro" id="IPR050611">
    <property type="entry name" value="ABCF"/>
</dbReference>
<dbReference type="Pfam" id="PF12848">
    <property type="entry name" value="ABC_tran_Xtn"/>
    <property type="match status" value="1"/>
</dbReference>
<organism evidence="7 8">
    <name type="scientific">Oceanobacillus caeni</name>
    <dbReference type="NCBI Taxonomy" id="405946"/>
    <lineage>
        <taxon>Bacteria</taxon>
        <taxon>Bacillati</taxon>
        <taxon>Bacillota</taxon>
        <taxon>Bacilli</taxon>
        <taxon>Bacillales</taxon>
        <taxon>Bacillaceae</taxon>
        <taxon>Oceanobacillus</taxon>
    </lineage>
</organism>
<dbReference type="GO" id="GO:0003746">
    <property type="term" value="F:translation elongation factor activity"/>
    <property type="evidence" value="ECO:0007669"/>
    <property type="project" value="UniProtKB-KW"/>
</dbReference>
<comment type="subcellular location">
    <subcellularLocation>
        <location evidence="4">Cytoplasm</location>
    </subcellularLocation>
    <text evidence="4">Does not stably associate with ribosomes.</text>
</comment>
<comment type="caution">
    <text evidence="7">The sequence shown here is derived from an EMBL/GenBank/DDBJ whole genome shotgun (WGS) entry which is preliminary data.</text>
</comment>
<keyword evidence="2 4" id="KW-0547">Nucleotide-binding</keyword>
<comment type="caution">
    <text evidence="4">Lacks conserved residue(s) required for the propagation of feature annotation.</text>
</comment>
<keyword evidence="4" id="KW-0699">rRNA-binding</keyword>
<evidence type="ECO:0000259" key="6">
    <source>
        <dbReference type="PROSITE" id="PS50893"/>
    </source>
</evidence>
<keyword evidence="4" id="KW-0694">RNA-binding</keyword>
<sequence>MREILKLTNVTYEIKDTEIFKNVNAMVHEGDIIGVIGKNGAGKTTLLELIQGEIQPTKGQITFIHKNIRTIMVEQETKSFSAYHSSPSEAKLLSYWNVPENDFRQLSGGERLKARLANGLSKQAELLLLDEPTNHLDEESMELLKQYMQDYEGTIIFVSHDRHFMDAVATKIWSLEDKLLTEHSGNYSGFIEYRKEKRLSQQRAYEKQQKMRKRIEGQMNELSSWSTKAHAQSTKQEGPKMGSKEYHRKKAKRMDSQIKSKQKRLEKELDRAKVDFVKPEYTVQFSMTANTKVGKRFLEVKSLSKSFDGKTLFTGVHFYIKYGKKVALIGPNGSGKTTLLKMIMGTEQADGEIWISPSANIGYLTQEVFDLPLEKTPEELFHTETFENRGKVQNAMKHLGFEASQWNEPIKFMSMGERVKCKLLVYILEEKDVLILDEPTNHLDLPSREQLEETLAQYNGTLIVVSHDRYFLDKITDSQLIISNQRVHKKLTNESKEPEDKAELVLKLETERQEVLGKLSLLTPNDSSYPELDERFKTLTKKIQDLKHE</sequence>
<evidence type="ECO:0000256" key="1">
    <source>
        <dbReference type="ARBA" id="ARBA00022737"/>
    </source>
</evidence>
<feature type="binding site" evidence="4">
    <location>
        <begin position="37"/>
        <end position="44"/>
    </location>
    <ligand>
        <name>ATP</name>
        <dbReference type="ChEBI" id="CHEBI:30616"/>
        <label>1</label>
    </ligand>
</feature>
<dbReference type="HAMAP" id="MF_00846">
    <property type="entry name" value="VmlR"/>
    <property type="match status" value="1"/>
</dbReference>
<keyword evidence="8" id="KW-1185">Reference proteome</keyword>
<dbReference type="PANTHER" id="PTHR19211">
    <property type="entry name" value="ATP-BINDING TRANSPORT PROTEIN-RELATED"/>
    <property type="match status" value="1"/>
</dbReference>
<feature type="binding site" evidence="4">
    <location>
        <begin position="330"/>
        <end position="337"/>
    </location>
    <ligand>
        <name>ATP</name>
        <dbReference type="ChEBI" id="CHEBI:30616"/>
        <label>2</label>
    </ligand>
</feature>
<reference evidence="7 8" key="1">
    <citation type="submission" date="2015-07" db="EMBL/GenBank/DDBJ databases">
        <title>High-quality draft genome sequence of Oceanobacillus caeni HM6, a bacillus isolated from a human feces.</title>
        <authorList>
            <person name="Kumar J."/>
            <person name="Verma M.K."/>
            <person name="Pandey R."/>
            <person name="Bhambi M."/>
            <person name="Chauhan N."/>
        </authorList>
    </citation>
    <scope>NUCLEOTIDE SEQUENCE [LARGE SCALE GENOMIC DNA]</scope>
    <source>
        <strain evidence="7 8">HM6</strain>
    </source>
</reference>
<keyword evidence="3 4" id="KW-0067">ATP-binding</keyword>
<dbReference type="InterPro" id="IPR043684">
    <property type="entry name" value="VmlR"/>
</dbReference>
<evidence type="ECO:0000313" key="8">
    <source>
        <dbReference type="Proteomes" id="UP000037854"/>
    </source>
</evidence>
<evidence type="ECO:0000256" key="4">
    <source>
        <dbReference type="HAMAP-Rule" id="MF_00846"/>
    </source>
</evidence>
<dbReference type="NCBIfam" id="NF000355">
    <property type="entry name" value="ribo_prot_ABC_F"/>
    <property type="match status" value="1"/>
</dbReference>
<dbReference type="Pfam" id="PF00005">
    <property type="entry name" value="ABC_tran"/>
    <property type="match status" value="2"/>
</dbReference>
<dbReference type="InterPro" id="IPR027417">
    <property type="entry name" value="P-loop_NTPase"/>
</dbReference>
<feature type="domain" description="ABC transporter" evidence="6">
    <location>
        <begin position="5"/>
        <end position="202"/>
    </location>
</feature>
<comment type="domain">
    <text evidence="4">The antibiotic resistance domain (ARD) is packed between the 23S rRNA and the acceptor arm of the P-site tRNA and inserts into the peptidyltransferase center (PTC). The C-terminal extension (CTE) contacts the small ribosomal subunit, positioned in the Shine-Dalgarno-anti-Shine-Dalgarno cavity.</text>
</comment>
<evidence type="ECO:0000256" key="5">
    <source>
        <dbReference type="SAM" id="MobiDB-lite"/>
    </source>
</evidence>
<dbReference type="InterPro" id="IPR032781">
    <property type="entry name" value="ABC_tran_Xtn"/>
</dbReference>
<comment type="function">
    <text evidence="4">Recognizes and binds in the vacant E-site of ribosomes stalled by some peptidyltransferase center (PTC)-targeting antibiotics. Makes contact with the PTC and both ribosomal subunits. Induces conformational changes in the P-site, which allows it to dislodge the antibiotic from its PTC binding site.</text>
</comment>
<evidence type="ECO:0000256" key="3">
    <source>
        <dbReference type="ARBA" id="ARBA00022840"/>
    </source>
</evidence>
<keyword evidence="7" id="KW-0251">Elongation factor</keyword>
<dbReference type="PROSITE" id="PS50893">
    <property type="entry name" value="ABC_TRANSPORTER_2"/>
    <property type="match status" value="2"/>
</dbReference>
<keyword evidence="1 4" id="KW-0677">Repeat</keyword>
<dbReference type="CDD" id="cd03221">
    <property type="entry name" value="ABCF_EF-3"/>
    <property type="match status" value="2"/>
</dbReference>
<evidence type="ECO:0000313" key="7">
    <source>
        <dbReference type="EMBL" id="KPH74478.1"/>
    </source>
</evidence>
<keyword evidence="7" id="KW-0648">Protein biosynthesis</keyword>
<proteinExistence type="inferred from homology"/>
<dbReference type="InterPro" id="IPR003439">
    <property type="entry name" value="ABC_transporter-like_ATP-bd"/>
</dbReference>
<feature type="region of interest" description="Disordered" evidence="5">
    <location>
        <begin position="219"/>
        <end position="261"/>
    </location>
</feature>
<keyword evidence="4" id="KW-0820">tRNA-binding</keyword>
<dbReference type="SUPFAM" id="SSF52540">
    <property type="entry name" value="P-loop containing nucleoside triphosphate hydrolases"/>
    <property type="match status" value="2"/>
</dbReference>
<dbReference type="EMBL" id="LGTK01000031">
    <property type="protein sequence ID" value="KPH74478.1"/>
    <property type="molecule type" value="Genomic_DNA"/>
</dbReference>
<comment type="subunit">
    <text evidence="4">Binds within the E-site of the 70S ribosome, where it contacts ribosomal proteins of the large and small subunit, the 16 and 23S rRNAs and the acceptor arm of the P-site tRNA.</text>
</comment>
<gene>
    <name evidence="4" type="primary">vmlR</name>
    <name evidence="7" type="ORF">AFL42_10155</name>
</gene>
<accession>A0ABR5MJ86</accession>
<keyword evidence="4" id="KW-0046">Antibiotic resistance</keyword>